<comment type="function">
    <text evidence="6">Component of the Mediator complex, a coactivator involved in the regulated transcription of nearly all RNA polymerase II-dependent genes. Mediator functions as a bridge to convey information from gene-specific regulatory proteins to the basal RNA polymerase II transcription machinery. Mediator is recruited to promoters by direct interactions with regulatory proteins and serves as a scaffold for the assembly of a functional preinitiation complex with RNA polymerase II and the general transcription factors.</text>
</comment>
<comment type="subcellular location">
    <subcellularLocation>
        <location evidence="1 6">Nucleus</location>
    </subcellularLocation>
</comment>
<reference evidence="7" key="1">
    <citation type="submission" date="2019-03" db="EMBL/GenBank/DDBJ databases">
        <title>Improved annotation for the trematode Fasciola hepatica.</title>
        <authorList>
            <person name="Choi Y.-J."/>
            <person name="Martin J."/>
            <person name="Mitreva M."/>
        </authorList>
    </citation>
    <scope>NUCLEOTIDE SEQUENCE [LARGE SCALE GENOMIC DNA]</scope>
</reference>
<keyword evidence="4 6" id="KW-0539">Nucleus</keyword>
<comment type="subunit">
    <text evidence="6">Component of the Mediator complex.</text>
</comment>
<keyword evidence="6" id="KW-0804">Transcription</keyword>
<evidence type="ECO:0000256" key="5">
    <source>
        <dbReference type="ARBA" id="ARBA00031954"/>
    </source>
</evidence>
<organism evidence="7 8">
    <name type="scientific">Fasciola hepatica</name>
    <name type="common">Liver fluke</name>
    <dbReference type="NCBI Taxonomy" id="6192"/>
    <lineage>
        <taxon>Eukaryota</taxon>
        <taxon>Metazoa</taxon>
        <taxon>Spiralia</taxon>
        <taxon>Lophotrochozoa</taxon>
        <taxon>Platyhelminthes</taxon>
        <taxon>Trematoda</taxon>
        <taxon>Digenea</taxon>
        <taxon>Plagiorchiida</taxon>
        <taxon>Echinostomata</taxon>
        <taxon>Echinostomatoidea</taxon>
        <taxon>Fasciolidae</taxon>
        <taxon>Fasciola</taxon>
    </lineage>
</organism>
<evidence type="ECO:0000256" key="6">
    <source>
        <dbReference type="RuleBase" id="RU364152"/>
    </source>
</evidence>
<evidence type="ECO:0000313" key="7">
    <source>
        <dbReference type="EMBL" id="THD19099.1"/>
    </source>
</evidence>
<evidence type="ECO:0000256" key="1">
    <source>
        <dbReference type="ARBA" id="ARBA00004123"/>
    </source>
</evidence>
<evidence type="ECO:0000256" key="4">
    <source>
        <dbReference type="ARBA" id="ARBA00023242"/>
    </source>
</evidence>
<dbReference type="PANTHER" id="PTHR12465:SF0">
    <property type="entry name" value="MEDIATOR OF RNA POLYMERASE II TRANSCRIPTION SUBUNIT 20"/>
    <property type="match status" value="1"/>
</dbReference>
<dbReference type="GO" id="GO:0016592">
    <property type="term" value="C:mediator complex"/>
    <property type="evidence" value="ECO:0007669"/>
    <property type="project" value="InterPro"/>
</dbReference>
<dbReference type="EMBL" id="JXXN02007380">
    <property type="protein sequence ID" value="THD19099.1"/>
    <property type="molecule type" value="Genomic_DNA"/>
</dbReference>
<evidence type="ECO:0000256" key="3">
    <source>
        <dbReference type="ARBA" id="ARBA00019690"/>
    </source>
</evidence>
<evidence type="ECO:0000313" key="8">
    <source>
        <dbReference type="Proteomes" id="UP000230066"/>
    </source>
</evidence>
<dbReference type="AlphaFoldDB" id="A0A4E0QW32"/>
<evidence type="ECO:0000256" key="2">
    <source>
        <dbReference type="ARBA" id="ARBA00010743"/>
    </source>
</evidence>
<dbReference type="GO" id="GO:0006357">
    <property type="term" value="P:regulation of transcription by RNA polymerase II"/>
    <property type="evidence" value="ECO:0007669"/>
    <property type="project" value="InterPro"/>
</dbReference>
<name>A0A4E0QW32_FASHE</name>
<dbReference type="Pfam" id="PF08612">
    <property type="entry name" value="Med20"/>
    <property type="match status" value="1"/>
</dbReference>
<sequence length="163" mass="17978">MSGVSCVLLLSPLDGKTSGSQLLENLMRKVELLGAVRTGRMHIESAFYMSGSAKAHCKNFQIMTSTEFPASCFVLTDNGTMLVADLAFREFAGYLKASYQRKKKLQVEGKGIKYKIGDFAINFVTLFMGQSAAVKGYLVEVDIQLCFNIFLPEVSLRNAVELL</sequence>
<dbReference type="GO" id="GO:0003713">
    <property type="term" value="F:transcription coactivator activity"/>
    <property type="evidence" value="ECO:0007669"/>
    <property type="project" value="TreeGrafter"/>
</dbReference>
<keyword evidence="6" id="KW-0805">Transcription regulation</keyword>
<proteinExistence type="inferred from homology"/>
<keyword evidence="8" id="KW-1185">Reference proteome</keyword>
<dbReference type="PANTHER" id="PTHR12465">
    <property type="entry name" value="UBIQUITIN SPECIFIC PROTEASE HOMOLOG 49"/>
    <property type="match status" value="1"/>
</dbReference>
<comment type="caution">
    <text evidence="7">The sequence shown here is derived from an EMBL/GenBank/DDBJ whole genome shotgun (WGS) entry which is preliminary data.</text>
</comment>
<comment type="similarity">
    <text evidence="2 6">Belongs to the Mediator complex subunit 20 family.</text>
</comment>
<protein>
    <recommendedName>
        <fullName evidence="3 6">Mediator of RNA polymerase II transcription subunit 20</fullName>
    </recommendedName>
    <alternativeName>
        <fullName evidence="5 6">Mediator complex subunit 20</fullName>
    </alternativeName>
</protein>
<dbReference type="InterPro" id="IPR013921">
    <property type="entry name" value="Mediator_Med20"/>
</dbReference>
<accession>A0A4E0QW32</accession>
<keyword evidence="6" id="KW-0010">Activator</keyword>
<gene>
    <name evidence="6" type="primary">MED20</name>
    <name evidence="7" type="ORF">D915_010131</name>
</gene>
<dbReference type="Proteomes" id="UP000230066">
    <property type="component" value="Unassembled WGS sequence"/>
</dbReference>